<reference evidence="6" key="1">
    <citation type="submission" date="2021-01" db="UniProtKB">
        <authorList>
            <consortium name="EnsemblMetazoa"/>
        </authorList>
    </citation>
    <scope>IDENTIFICATION</scope>
</reference>
<dbReference type="Pfam" id="PF13772">
    <property type="entry name" value="AIG2_2"/>
    <property type="match status" value="1"/>
</dbReference>
<evidence type="ECO:0000256" key="2">
    <source>
        <dbReference type="ARBA" id="ARBA00023239"/>
    </source>
</evidence>
<dbReference type="GeneID" id="100122138"/>
<protein>
    <recommendedName>
        <fullName evidence="1">gamma-glutamylcyclotransferase</fullName>
        <ecNumber evidence="1">4.3.2.9</ecNumber>
    </recommendedName>
</protein>
<evidence type="ECO:0000256" key="5">
    <source>
        <dbReference type="SAM" id="SignalP"/>
    </source>
</evidence>
<dbReference type="InterPro" id="IPR017939">
    <property type="entry name" value="G-Glutamylcylcotransferase"/>
</dbReference>
<dbReference type="Gene3D" id="3.10.490.10">
    <property type="entry name" value="Gamma-glutamyl cyclotransferase-like"/>
    <property type="match status" value="1"/>
</dbReference>
<evidence type="ECO:0000313" key="6">
    <source>
        <dbReference type="EnsemblMetazoa" id="XP_008201766"/>
    </source>
</evidence>
<accession>A0A7M7H2U7</accession>
<dbReference type="InParanoid" id="A0A7M7H2U7"/>
<dbReference type="FunCoup" id="A0A7M7H2U7">
    <property type="interactions" value="38"/>
</dbReference>
<dbReference type="PANTHER" id="PTHR12935">
    <property type="entry name" value="GAMMA-GLUTAMYLCYCLOTRANSFERASE"/>
    <property type="match status" value="1"/>
</dbReference>
<evidence type="ECO:0000313" key="7">
    <source>
        <dbReference type="Proteomes" id="UP000002358"/>
    </source>
</evidence>
<sequence>MPAIEMDSKIVMVAMLLALAATQFSHASPLEVASSNESPKNMSRTFFYFAYGSNLLSQRIHIKNPTAVQRYIGKLKEHRLDFIHYSKNWRGSVSTIVPDVKSEVWGVIWEINLEDLAHLDDQEGVHENIYFPKNVSIRTPEGETIECRTYQECVLPEKYVPPSELPPERQPSFVYLNTIIRGAKEFHIPEEYIRFIESFKHNGYTGEVELHGKSE</sequence>
<dbReference type="Proteomes" id="UP000002358">
    <property type="component" value="Chromosome 5"/>
</dbReference>
<dbReference type="InterPro" id="IPR036568">
    <property type="entry name" value="GGCT-like_sf"/>
</dbReference>
<organism evidence="6 7">
    <name type="scientific">Nasonia vitripennis</name>
    <name type="common">Parasitic wasp</name>
    <dbReference type="NCBI Taxonomy" id="7425"/>
    <lineage>
        <taxon>Eukaryota</taxon>
        <taxon>Metazoa</taxon>
        <taxon>Ecdysozoa</taxon>
        <taxon>Arthropoda</taxon>
        <taxon>Hexapoda</taxon>
        <taxon>Insecta</taxon>
        <taxon>Pterygota</taxon>
        <taxon>Neoptera</taxon>
        <taxon>Endopterygota</taxon>
        <taxon>Hymenoptera</taxon>
        <taxon>Apocrita</taxon>
        <taxon>Proctotrupomorpha</taxon>
        <taxon>Chalcidoidea</taxon>
        <taxon>Pteromalidae</taxon>
        <taxon>Pteromalinae</taxon>
        <taxon>Nasonia</taxon>
    </lineage>
</organism>
<feature type="active site" description="Proton acceptor" evidence="3">
    <location>
        <position position="123"/>
    </location>
</feature>
<dbReference type="SMR" id="A0A7M7H2U7"/>
<name>A0A7M7H2U7_NASVI</name>
<dbReference type="EnsemblMetazoa" id="XM_008203544">
    <property type="protein sequence ID" value="XP_008201766"/>
    <property type="gene ID" value="LOC100122138"/>
</dbReference>
<dbReference type="InterPro" id="IPR013024">
    <property type="entry name" value="GGCT-like"/>
</dbReference>
<evidence type="ECO:0000256" key="3">
    <source>
        <dbReference type="PIRSR" id="PIRSR617939-1"/>
    </source>
</evidence>
<evidence type="ECO:0000256" key="1">
    <source>
        <dbReference type="ARBA" id="ARBA00012346"/>
    </source>
</evidence>
<dbReference type="CDD" id="cd06661">
    <property type="entry name" value="GGCT_like"/>
    <property type="match status" value="1"/>
</dbReference>
<feature type="binding site" evidence="4">
    <location>
        <begin position="48"/>
        <end position="53"/>
    </location>
    <ligand>
        <name>substrate</name>
    </ligand>
</feature>
<keyword evidence="5" id="KW-0732">Signal</keyword>
<proteinExistence type="predicted"/>
<evidence type="ECO:0000256" key="4">
    <source>
        <dbReference type="PIRSR" id="PIRSR617939-2"/>
    </source>
</evidence>
<dbReference type="PANTHER" id="PTHR12935:SF0">
    <property type="entry name" value="GAMMA-GLUTAMYLCYCLOTRANSFERASE"/>
    <property type="match status" value="1"/>
</dbReference>
<keyword evidence="7" id="KW-1185">Reference proteome</keyword>
<dbReference type="EC" id="4.3.2.9" evidence="1"/>
<dbReference type="OrthoDB" id="2924818at2759"/>
<dbReference type="GO" id="GO:0003839">
    <property type="term" value="F:gamma-glutamylcyclotransferase activity"/>
    <property type="evidence" value="ECO:0007669"/>
    <property type="project" value="UniProtKB-EC"/>
</dbReference>
<dbReference type="SUPFAM" id="SSF110857">
    <property type="entry name" value="Gamma-glutamyl cyclotransferase-like"/>
    <property type="match status" value="1"/>
</dbReference>
<keyword evidence="2" id="KW-0456">Lyase</keyword>
<feature type="chain" id="PRO_5029891574" description="gamma-glutamylcyclotransferase" evidence="5">
    <location>
        <begin position="28"/>
        <end position="215"/>
    </location>
</feature>
<feature type="signal peptide" evidence="5">
    <location>
        <begin position="1"/>
        <end position="27"/>
    </location>
</feature>
<dbReference type="RefSeq" id="XP_008201766.1">
    <property type="nucleotide sequence ID" value="XM_008203544.4"/>
</dbReference>
<feature type="binding site" evidence="4">
    <location>
        <position position="175"/>
    </location>
    <ligand>
        <name>substrate</name>
    </ligand>
</feature>
<dbReference type="AlphaFoldDB" id="A0A7M7H2U7"/>